<dbReference type="Proteomes" id="UP001499942">
    <property type="component" value="Unassembled WGS sequence"/>
</dbReference>
<evidence type="ECO:0000313" key="2">
    <source>
        <dbReference type="EMBL" id="GAA2498249.1"/>
    </source>
</evidence>
<sequence>MAEPTRVRKPTDQEGRKLQQIVRRGRTGSVRFRRAMVLSASADGNRVPVIAQLVQADQDTVREVLAARAPHRLLRWRDASVRHPDVLAAPREGRARIRCEKGIRRGGRPLTPAASPPRCGSAPGSHPA</sequence>
<evidence type="ECO:0008006" key="4">
    <source>
        <dbReference type="Google" id="ProtNLM"/>
    </source>
</evidence>
<gene>
    <name evidence="2" type="ORF">GCM10010393_33110</name>
</gene>
<protein>
    <recommendedName>
        <fullName evidence="4">Transposase</fullName>
    </recommendedName>
</protein>
<dbReference type="EMBL" id="BAAASR010000018">
    <property type="protein sequence ID" value="GAA2498249.1"/>
    <property type="molecule type" value="Genomic_DNA"/>
</dbReference>
<keyword evidence="3" id="KW-1185">Reference proteome</keyword>
<name>A0ABN3MA62_9ACTN</name>
<feature type="region of interest" description="Disordered" evidence="1">
    <location>
        <begin position="101"/>
        <end position="128"/>
    </location>
</feature>
<reference evidence="2 3" key="1">
    <citation type="journal article" date="2019" name="Int. J. Syst. Evol. Microbiol.">
        <title>The Global Catalogue of Microorganisms (GCM) 10K type strain sequencing project: providing services to taxonomists for standard genome sequencing and annotation.</title>
        <authorList>
            <consortium name="The Broad Institute Genomics Platform"/>
            <consortium name="The Broad Institute Genome Sequencing Center for Infectious Disease"/>
            <person name="Wu L."/>
            <person name="Ma J."/>
        </authorList>
    </citation>
    <scope>NUCLEOTIDE SEQUENCE [LARGE SCALE GENOMIC DNA]</scope>
    <source>
        <strain evidence="2 3">JCM 5062</strain>
    </source>
</reference>
<evidence type="ECO:0000313" key="3">
    <source>
        <dbReference type="Proteomes" id="UP001499942"/>
    </source>
</evidence>
<comment type="caution">
    <text evidence="2">The sequence shown here is derived from an EMBL/GenBank/DDBJ whole genome shotgun (WGS) entry which is preliminary data.</text>
</comment>
<accession>A0ABN3MA62</accession>
<evidence type="ECO:0000256" key="1">
    <source>
        <dbReference type="SAM" id="MobiDB-lite"/>
    </source>
</evidence>
<organism evidence="2 3">
    <name type="scientific">Streptomyces gobitricini</name>
    <dbReference type="NCBI Taxonomy" id="68211"/>
    <lineage>
        <taxon>Bacteria</taxon>
        <taxon>Bacillati</taxon>
        <taxon>Actinomycetota</taxon>
        <taxon>Actinomycetes</taxon>
        <taxon>Kitasatosporales</taxon>
        <taxon>Streptomycetaceae</taxon>
        <taxon>Streptomyces</taxon>
    </lineage>
</organism>
<proteinExistence type="predicted"/>